<dbReference type="Proteomes" id="UP000030651">
    <property type="component" value="Unassembled WGS sequence"/>
</dbReference>
<organism evidence="4 5">
    <name type="scientific">Pestalotiopsis fici (strain W106-1 / CGMCC3.15140)</name>
    <dbReference type="NCBI Taxonomy" id="1229662"/>
    <lineage>
        <taxon>Eukaryota</taxon>
        <taxon>Fungi</taxon>
        <taxon>Dikarya</taxon>
        <taxon>Ascomycota</taxon>
        <taxon>Pezizomycotina</taxon>
        <taxon>Sordariomycetes</taxon>
        <taxon>Xylariomycetidae</taxon>
        <taxon>Amphisphaeriales</taxon>
        <taxon>Sporocadaceae</taxon>
        <taxon>Pestalotiopsis</taxon>
    </lineage>
</organism>
<dbReference type="HOGENOM" id="CLU_031753_3_0_1"/>
<dbReference type="PANTHER" id="PTHR10091:SF0">
    <property type="entry name" value="GALACTOSE MUTAROTASE"/>
    <property type="match status" value="1"/>
</dbReference>
<dbReference type="RefSeq" id="XP_007830036.1">
    <property type="nucleotide sequence ID" value="XM_007831845.1"/>
</dbReference>
<dbReference type="FunCoup" id="W3XGX9">
    <property type="interactions" value="754"/>
</dbReference>
<dbReference type="KEGG" id="pfy:PFICI_03264"/>
<dbReference type="GO" id="GO:0033499">
    <property type="term" value="P:galactose catabolic process via UDP-galactose, Leloir pathway"/>
    <property type="evidence" value="ECO:0007669"/>
    <property type="project" value="TreeGrafter"/>
</dbReference>
<dbReference type="SUPFAM" id="SSF74650">
    <property type="entry name" value="Galactose mutarotase-like"/>
    <property type="match status" value="1"/>
</dbReference>
<gene>
    <name evidence="4" type="ORF">PFICI_03264</name>
</gene>
<evidence type="ECO:0000313" key="4">
    <source>
        <dbReference type="EMBL" id="ETS85239.1"/>
    </source>
</evidence>
<dbReference type="InterPro" id="IPR018052">
    <property type="entry name" value="Ald1_epimerase_CS"/>
</dbReference>
<dbReference type="PANTHER" id="PTHR10091">
    <property type="entry name" value="ALDOSE-1-EPIMERASE"/>
    <property type="match status" value="1"/>
</dbReference>
<keyword evidence="5" id="KW-1185">Reference proteome</keyword>
<dbReference type="AlphaFoldDB" id="W3XGX9"/>
<dbReference type="STRING" id="1229662.W3XGX9"/>
<dbReference type="Pfam" id="PF01263">
    <property type="entry name" value="Aldose_epim"/>
    <property type="match status" value="1"/>
</dbReference>
<evidence type="ECO:0000256" key="2">
    <source>
        <dbReference type="ARBA" id="ARBA00023235"/>
    </source>
</evidence>
<dbReference type="eggNOG" id="KOG1604">
    <property type="taxonomic scope" value="Eukaryota"/>
</dbReference>
<dbReference type="InterPro" id="IPR047215">
    <property type="entry name" value="Galactose_mutarotase-like"/>
</dbReference>
<protein>
    <recommendedName>
        <fullName evidence="6">Aldose 1-epimerase</fullName>
    </recommendedName>
</protein>
<reference evidence="5" key="1">
    <citation type="journal article" date="2015" name="BMC Genomics">
        <title>Genomic and transcriptomic analysis of the endophytic fungus Pestalotiopsis fici reveals its lifestyle and high potential for synthesis of natural products.</title>
        <authorList>
            <person name="Wang X."/>
            <person name="Zhang X."/>
            <person name="Liu L."/>
            <person name="Xiang M."/>
            <person name="Wang W."/>
            <person name="Sun X."/>
            <person name="Che Y."/>
            <person name="Guo L."/>
            <person name="Liu G."/>
            <person name="Guo L."/>
            <person name="Wang C."/>
            <person name="Yin W.B."/>
            <person name="Stadler M."/>
            <person name="Zhang X."/>
            <person name="Liu X."/>
        </authorList>
    </citation>
    <scope>NUCLEOTIDE SEQUENCE [LARGE SCALE GENOMIC DNA]</scope>
    <source>
        <strain evidence="5">W106-1 / CGMCC3.15140</strain>
    </source>
</reference>
<dbReference type="OMA" id="IYHHISR"/>
<dbReference type="GO" id="GO:0006006">
    <property type="term" value="P:glucose metabolic process"/>
    <property type="evidence" value="ECO:0007669"/>
    <property type="project" value="TreeGrafter"/>
</dbReference>
<proteinExistence type="inferred from homology"/>
<dbReference type="GO" id="GO:0004034">
    <property type="term" value="F:aldose 1-epimerase activity"/>
    <property type="evidence" value="ECO:0007669"/>
    <property type="project" value="TreeGrafter"/>
</dbReference>
<dbReference type="CDD" id="cd09019">
    <property type="entry name" value="galactose_mutarotase_like"/>
    <property type="match status" value="1"/>
</dbReference>
<dbReference type="OrthoDB" id="274691at2759"/>
<evidence type="ECO:0008006" key="6">
    <source>
        <dbReference type="Google" id="ProtNLM"/>
    </source>
</evidence>
<dbReference type="InterPro" id="IPR011013">
    <property type="entry name" value="Gal_mutarotase_sf_dom"/>
</dbReference>
<dbReference type="GeneID" id="19268277"/>
<accession>W3XGX9</accession>
<dbReference type="EMBL" id="KI912110">
    <property type="protein sequence ID" value="ETS85239.1"/>
    <property type="molecule type" value="Genomic_DNA"/>
</dbReference>
<comment type="similarity">
    <text evidence="1">Belongs to the aldose epimerase family.</text>
</comment>
<dbReference type="PROSITE" id="PS00545">
    <property type="entry name" value="ALDOSE_1_EPIMERASE"/>
    <property type="match status" value="1"/>
</dbReference>
<dbReference type="InParanoid" id="W3XGX9"/>
<keyword evidence="2" id="KW-0413">Isomerase</keyword>
<evidence type="ECO:0000256" key="1">
    <source>
        <dbReference type="ARBA" id="ARBA00006206"/>
    </source>
</evidence>
<dbReference type="Gene3D" id="2.70.98.10">
    <property type="match status" value="1"/>
</dbReference>
<evidence type="ECO:0000256" key="3">
    <source>
        <dbReference type="ARBA" id="ARBA00023277"/>
    </source>
</evidence>
<name>W3XGX9_PESFW</name>
<dbReference type="GO" id="GO:0030246">
    <property type="term" value="F:carbohydrate binding"/>
    <property type="evidence" value="ECO:0007669"/>
    <property type="project" value="InterPro"/>
</dbReference>
<keyword evidence="3" id="KW-0119">Carbohydrate metabolism</keyword>
<sequence length="343" mass="36726">MSTEPEISLLPLGAVIQSINVAGVNIVQGFPTQDLYVSHNGPYFGETIGRVANRIKDAKISSLNGSSYTLAANNGPNSLHGGIKGWGKRIWEGPKKIGIRQIPGIDGLEGGESVEFSLKSEDGDEGFPGEVLVKAIYTTGTQKIDGIEVVVLGIEYEAELLSGAEETVVNITNHSYFNLTGGPTIEGTQVQLCTPSYLPVDASGIPTADPTTYPHVATHKPFTLGAVDPDIDDCFVVDPSTSSGSIPLDTRSQPLTRLVSASHPSSKIHLEVHSTEPAFQFYTGKYIDVPAVEGAPARGARSGFCVEPSRFVNAINEDKWKSQVLLKKGEKYGARIVYRAWKA</sequence>
<dbReference type="InterPro" id="IPR014718">
    <property type="entry name" value="GH-type_carb-bd"/>
</dbReference>
<dbReference type="InterPro" id="IPR008183">
    <property type="entry name" value="Aldose_1/G6P_1-epimerase"/>
</dbReference>
<evidence type="ECO:0000313" key="5">
    <source>
        <dbReference type="Proteomes" id="UP000030651"/>
    </source>
</evidence>